<dbReference type="SUPFAM" id="SSF47413">
    <property type="entry name" value="lambda repressor-like DNA-binding domains"/>
    <property type="match status" value="1"/>
</dbReference>
<dbReference type="GO" id="GO:0003677">
    <property type="term" value="F:DNA binding"/>
    <property type="evidence" value="ECO:0007669"/>
    <property type="project" value="InterPro"/>
</dbReference>
<dbReference type="InterPro" id="IPR001387">
    <property type="entry name" value="Cro/C1-type_HTH"/>
</dbReference>
<dbReference type="EMBL" id="JAJDKQ010000041">
    <property type="protein sequence ID" value="MCB8563060.1"/>
    <property type="molecule type" value="Genomic_DNA"/>
</dbReference>
<dbReference type="Pfam" id="PF13443">
    <property type="entry name" value="HTH_26"/>
    <property type="match status" value="1"/>
</dbReference>
<dbReference type="RefSeq" id="WP_158561952.1">
    <property type="nucleotide sequence ID" value="NZ_CAKXID010000080.1"/>
</dbReference>
<dbReference type="PROSITE" id="PS50943">
    <property type="entry name" value="HTH_CROC1"/>
    <property type="match status" value="1"/>
</dbReference>
<sequence>MKLLDLTDKTIAQLVRETGISRSTLVDIIKGNTEFKSTSVENGMKISEALNLTIEELYNKIYNLKEEK</sequence>
<dbReference type="InterPro" id="IPR010982">
    <property type="entry name" value="Lambda_DNA-bd_dom_sf"/>
</dbReference>
<gene>
    <name evidence="2" type="ORF">LJD74_13795</name>
</gene>
<reference evidence="2" key="1">
    <citation type="submission" date="2021-10" db="EMBL/GenBank/DDBJ databases">
        <title>Collection of gut derived symbiotic bacterial strains cultured from healthy donors.</title>
        <authorList>
            <person name="Lin H."/>
            <person name="Littmann E."/>
            <person name="Kohout C."/>
            <person name="Pamer E.G."/>
        </authorList>
    </citation>
    <scope>NUCLEOTIDE SEQUENCE</scope>
    <source>
        <strain evidence="2">DFI.5.2</strain>
    </source>
</reference>
<evidence type="ECO:0000313" key="3">
    <source>
        <dbReference type="Proteomes" id="UP001197827"/>
    </source>
</evidence>
<feature type="domain" description="HTH cro/C1-type" evidence="1">
    <location>
        <begin position="10"/>
        <end position="57"/>
    </location>
</feature>
<comment type="caution">
    <text evidence="2">The sequence shown here is derived from an EMBL/GenBank/DDBJ whole genome shotgun (WGS) entry which is preliminary data.</text>
</comment>
<protein>
    <submittedName>
        <fullName evidence="2">Helix-turn-helix domain-containing protein</fullName>
    </submittedName>
</protein>
<evidence type="ECO:0000313" key="2">
    <source>
        <dbReference type="EMBL" id="MCB8563060.1"/>
    </source>
</evidence>
<dbReference type="CDD" id="cd00093">
    <property type="entry name" value="HTH_XRE"/>
    <property type="match status" value="1"/>
</dbReference>
<dbReference type="Proteomes" id="UP001197827">
    <property type="component" value="Unassembled WGS sequence"/>
</dbReference>
<organism evidence="2 3">
    <name type="scientific">Faecalibacillus intestinalis</name>
    <dbReference type="NCBI Taxonomy" id="1982626"/>
    <lineage>
        <taxon>Bacteria</taxon>
        <taxon>Bacillati</taxon>
        <taxon>Bacillota</taxon>
        <taxon>Erysipelotrichia</taxon>
        <taxon>Erysipelotrichales</taxon>
        <taxon>Coprobacillaceae</taxon>
        <taxon>Faecalibacillus</taxon>
    </lineage>
</organism>
<accession>A0AAW4VHN1</accession>
<proteinExistence type="predicted"/>
<dbReference type="Gene3D" id="1.10.260.40">
    <property type="entry name" value="lambda repressor-like DNA-binding domains"/>
    <property type="match status" value="1"/>
</dbReference>
<evidence type="ECO:0000259" key="1">
    <source>
        <dbReference type="PROSITE" id="PS50943"/>
    </source>
</evidence>
<dbReference type="AlphaFoldDB" id="A0AAW4VHN1"/>
<name>A0AAW4VHN1_9FIRM</name>